<dbReference type="InterPro" id="IPR001509">
    <property type="entry name" value="Epimerase_deHydtase"/>
</dbReference>
<dbReference type="SUPFAM" id="SSF51735">
    <property type="entry name" value="NAD(P)-binding Rossmann-fold domains"/>
    <property type="match status" value="1"/>
</dbReference>
<dbReference type="NCBIfam" id="TIGR01179">
    <property type="entry name" value="galE"/>
    <property type="match status" value="1"/>
</dbReference>
<feature type="domain" description="NAD-dependent epimerase/dehydratase" evidence="11">
    <location>
        <begin position="3"/>
        <end position="243"/>
    </location>
</feature>
<dbReference type="GO" id="GO:0003978">
    <property type="term" value="F:UDP-glucose 4-epimerase activity"/>
    <property type="evidence" value="ECO:0007669"/>
    <property type="project" value="UniProtKB-UniRule"/>
</dbReference>
<dbReference type="InterPro" id="IPR005886">
    <property type="entry name" value="UDP_G4E"/>
</dbReference>
<dbReference type="EC" id="5.1.3.2" evidence="5 10"/>
<comment type="cofactor">
    <cofactor evidence="2 10">
        <name>NAD(+)</name>
        <dbReference type="ChEBI" id="CHEBI:57540"/>
    </cofactor>
</comment>
<evidence type="ECO:0000256" key="10">
    <source>
        <dbReference type="RuleBase" id="RU366046"/>
    </source>
</evidence>
<dbReference type="OrthoDB" id="258549at2"/>
<dbReference type="AlphaFoldDB" id="A0A5C5VHW0"/>
<gene>
    <name evidence="12" type="primary">galE</name>
    <name evidence="12" type="ORF">KOR34_26620</name>
</gene>
<dbReference type="InterPro" id="IPR036291">
    <property type="entry name" value="NAD(P)-bd_dom_sf"/>
</dbReference>
<dbReference type="PANTHER" id="PTHR43725:SF53">
    <property type="entry name" value="UDP-ARABINOSE 4-EPIMERASE 1"/>
    <property type="match status" value="1"/>
</dbReference>
<comment type="pathway">
    <text evidence="3 10">Carbohydrate metabolism; galactose metabolism.</text>
</comment>
<evidence type="ECO:0000256" key="2">
    <source>
        <dbReference type="ARBA" id="ARBA00001911"/>
    </source>
</evidence>
<dbReference type="RefSeq" id="WP_146565015.1">
    <property type="nucleotide sequence ID" value="NZ_SIHJ01000001.1"/>
</dbReference>
<evidence type="ECO:0000256" key="1">
    <source>
        <dbReference type="ARBA" id="ARBA00000083"/>
    </source>
</evidence>
<comment type="subunit">
    <text evidence="10">Homodimer.</text>
</comment>
<evidence type="ECO:0000256" key="4">
    <source>
        <dbReference type="ARBA" id="ARBA00007637"/>
    </source>
</evidence>
<proteinExistence type="inferred from homology"/>
<evidence type="ECO:0000256" key="9">
    <source>
        <dbReference type="ARBA" id="ARBA00023277"/>
    </source>
</evidence>
<evidence type="ECO:0000259" key="11">
    <source>
        <dbReference type="Pfam" id="PF01370"/>
    </source>
</evidence>
<dbReference type="UniPathway" id="UPA00214"/>
<comment type="similarity">
    <text evidence="4 10">Belongs to the NAD(P)-dependent epimerase/dehydratase family.</text>
</comment>
<sequence>MNILVTGGAGYVGSHAVKCLMANGHDVWVYDNLVYGHKSAAPADRLVVGDLHESEKLTKLLRDNQIEAVMHFAAYAYVGESVTDPAKYYQNNVVGTLSLLDAMRECGVQKIVFSSTCATYGVPQQVPIPEDHPQAPINPYGYTKLVIERAMEDYRHAYGLGYAALRYFNASGAAADGSIGEDHDPETHLIPLILDVALGKRDSITVFGTDYPTPDGSCIRDYIHVDDLADAHLAALNKLAPGKSLKLNLGTGRGASVKEVIELCEEVTGKEIATLLGERREGDPPELVANPKTAEDAIGWKAKRSMRETIESAWAWHSAHPDGYAD</sequence>
<dbReference type="EMBL" id="SIHJ01000001">
    <property type="protein sequence ID" value="TWT37701.1"/>
    <property type="molecule type" value="Genomic_DNA"/>
</dbReference>
<evidence type="ECO:0000256" key="5">
    <source>
        <dbReference type="ARBA" id="ARBA00013189"/>
    </source>
</evidence>
<dbReference type="CDD" id="cd05247">
    <property type="entry name" value="UDP_G4E_1_SDR_e"/>
    <property type="match status" value="1"/>
</dbReference>
<evidence type="ECO:0000313" key="12">
    <source>
        <dbReference type="EMBL" id="TWT37701.1"/>
    </source>
</evidence>
<evidence type="ECO:0000256" key="3">
    <source>
        <dbReference type="ARBA" id="ARBA00004947"/>
    </source>
</evidence>
<dbReference type="Proteomes" id="UP000316714">
    <property type="component" value="Unassembled WGS sequence"/>
</dbReference>
<name>A0A5C5VHW0_9BACT</name>
<evidence type="ECO:0000256" key="6">
    <source>
        <dbReference type="ARBA" id="ARBA00018569"/>
    </source>
</evidence>
<keyword evidence="7 10" id="KW-0520">NAD</keyword>
<evidence type="ECO:0000256" key="8">
    <source>
        <dbReference type="ARBA" id="ARBA00023235"/>
    </source>
</evidence>
<dbReference type="GO" id="GO:0033499">
    <property type="term" value="P:galactose catabolic process via UDP-galactose, Leloir pathway"/>
    <property type="evidence" value="ECO:0007669"/>
    <property type="project" value="TreeGrafter"/>
</dbReference>
<evidence type="ECO:0000313" key="13">
    <source>
        <dbReference type="Proteomes" id="UP000316714"/>
    </source>
</evidence>
<dbReference type="Gene3D" id="3.90.25.10">
    <property type="entry name" value="UDP-galactose 4-epimerase, domain 1"/>
    <property type="match status" value="1"/>
</dbReference>
<dbReference type="Pfam" id="PF01370">
    <property type="entry name" value="Epimerase"/>
    <property type="match status" value="1"/>
</dbReference>
<organism evidence="12 13">
    <name type="scientific">Posidoniimonas corsicana</name>
    <dbReference type="NCBI Taxonomy" id="1938618"/>
    <lineage>
        <taxon>Bacteria</taxon>
        <taxon>Pseudomonadati</taxon>
        <taxon>Planctomycetota</taxon>
        <taxon>Planctomycetia</taxon>
        <taxon>Pirellulales</taxon>
        <taxon>Lacipirellulaceae</taxon>
        <taxon>Posidoniimonas</taxon>
    </lineage>
</organism>
<dbReference type="Gene3D" id="3.40.50.720">
    <property type="entry name" value="NAD(P)-binding Rossmann-like Domain"/>
    <property type="match status" value="1"/>
</dbReference>
<evidence type="ECO:0000256" key="7">
    <source>
        <dbReference type="ARBA" id="ARBA00023027"/>
    </source>
</evidence>
<keyword evidence="13" id="KW-1185">Reference proteome</keyword>
<dbReference type="PANTHER" id="PTHR43725">
    <property type="entry name" value="UDP-GLUCOSE 4-EPIMERASE"/>
    <property type="match status" value="1"/>
</dbReference>
<protein>
    <recommendedName>
        <fullName evidence="6 10">UDP-glucose 4-epimerase</fullName>
        <ecNumber evidence="5 10">5.1.3.2</ecNumber>
    </recommendedName>
</protein>
<keyword evidence="9 10" id="KW-0119">Carbohydrate metabolism</keyword>
<keyword evidence="8 10" id="KW-0413">Isomerase</keyword>
<comment type="catalytic activity">
    <reaction evidence="1 10">
        <text>UDP-alpha-D-glucose = UDP-alpha-D-galactose</text>
        <dbReference type="Rhea" id="RHEA:22168"/>
        <dbReference type="ChEBI" id="CHEBI:58885"/>
        <dbReference type="ChEBI" id="CHEBI:66914"/>
        <dbReference type="EC" id="5.1.3.2"/>
    </reaction>
</comment>
<comment type="caution">
    <text evidence="12">The sequence shown here is derived from an EMBL/GenBank/DDBJ whole genome shotgun (WGS) entry which is preliminary data.</text>
</comment>
<reference evidence="12 13" key="1">
    <citation type="submission" date="2019-02" db="EMBL/GenBank/DDBJ databases">
        <title>Deep-cultivation of Planctomycetes and their phenomic and genomic characterization uncovers novel biology.</title>
        <authorList>
            <person name="Wiegand S."/>
            <person name="Jogler M."/>
            <person name="Boedeker C."/>
            <person name="Pinto D."/>
            <person name="Vollmers J."/>
            <person name="Rivas-Marin E."/>
            <person name="Kohn T."/>
            <person name="Peeters S.H."/>
            <person name="Heuer A."/>
            <person name="Rast P."/>
            <person name="Oberbeckmann S."/>
            <person name="Bunk B."/>
            <person name="Jeske O."/>
            <person name="Meyerdierks A."/>
            <person name="Storesund J.E."/>
            <person name="Kallscheuer N."/>
            <person name="Luecker S."/>
            <person name="Lage O.M."/>
            <person name="Pohl T."/>
            <person name="Merkel B.J."/>
            <person name="Hornburger P."/>
            <person name="Mueller R.-W."/>
            <person name="Bruemmer F."/>
            <person name="Labrenz M."/>
            <person name="Spormann A.M."/>
            <person name="Op Den Camp H."/>
            <person name="Overmann J."/>
            <person name="Amann R."/>
            <person name="Jetten M.S.M."/>
            <person name="Mascher T."/>
            <person name="Medema M.H."/>
            <person name="Devos D.P."/>
            <person name="Kaster A.-K."/>
            <person name="Ovreas L."/>
            <person name="Rohde M."/>
            <person name="Galperin M.Y."/>
            <person name="Jogler C."/>
        </authorList>
    </citation>
    <scope>NUCLEOTIDE SEQUENCE [LARGE SCALE GENOMIC DNA]</scope>
    <source>
        <strain evidence="12 13">KOR34</strain>
    </source>
</reference>
<accession>A0A5C5VHW0</accession>